<proteinExistence type="predicted"/>
<protein>
    <recommendedName>
        <fullName evidence="3">RNA-directed DNA polymerase, eukaryota, reverse transcriptase zinc-binding domain protein</fullName>
    </recommendedName>
</protein>
<organism evidence="1 2">
    <name type="scientific">Tanacetum coccineum</name>
    <dbReference type="NCBI Taxonomy" id="301880"/>
    <lineage>
        <taxon>Eukaryota</taxon>
        <taxon>Viridiplantae</taxon>
        <taxon>Streptophyta</taxon>
        <taxon>Embryophyta</taxon>
        <taxon>Tracheophyta</taxon>
        <taxon>Spermatophyta</taxon>
        <taxon>Magnoliopsida</taxon>
        <taxon>eudicotyledons</taxon>
        <taxon>Gunneridae</taxon>
        <taxon>Pentapetalae</taxon>
        <taxon>asterids</taxon>
        <taxon>campanulids</taxon>
        <taxon>Asterales</taxon>
        <taxon>Asteraceae</taxon>
        <taxon>Asteroideae</taxon>
        <taxon>Anthemideae</taxon>
        <taxon>Anthemidinae</taxon>
        <taxon>Tanacetum</taxon>
    </lineage>
</organism>
<keyword evidence="2" id="KW-1185">Reference proteome</keyword>
<dbReference type="EMBL" id="BQNB010021085">
    <property type="protein sequence ID" value="GJU02683.1"/>
    <property type="molecule type" value="Genomic_DNA"/>
</dbReference>
<reference evidence="1" key="1">
    <citation type="journal article" date="2022" name="Int. J. Mol. Sci.">
        <title>Draft Genome of Tanacetum Coccineum: Genomic Comparison of Closely Related Tanacetum-Family Plants.</title>
        <authorList>
            <person name="Yamashiro T."/>
            <person name="Shiraishi A."/>
            <person name="Nakayama K."/>
            <person name="Satake H."/>
        </authorList>
    </citation>
    <scope>NUCLEOTIDE SEQUENCE</scope>
</reference>
<accession>A0ABQ5ITQ8</accession>
<comment type="caution">
    <text evidence="1">The sequence shown here is derived from an EMBL/GenBank/DDBJ whole genome shotgun (WGS) entry which is preliminary data.</text>
</comment>
<evidence type="ECO:0008006" key="3">
    <source>
        <dbReference type="Google" id="ProtNLM"/>
    </source>
</evidence>
<name>A0ABQ5ITQ8_9ASTR</name>
<reference evidence="1" key="2">
    <citation type="submission" date="2022-01" db="EMBL/GenBank/DDBJ databases">
        <authorList>
            <person name="Yamashiro T."/>
            <person name="Shiraishi A."/>
            <person name="Satake H."/>
            <person name="Nakayama K."/>
        </authorList>
    </citation>
    <scope>NUCLEOTIDE SEQUENCE</scope>
</reference>
<evidence type="ECO:0000313" key="2">
    <source>
        <dbReference type="Proteomes" id="UP001151760"/>
    </source>
</evidence>
<evidence type="ECO:0000313" key="1">
    <source>
        <dbReference type="EMBL" id="GJU02683.1"/>
    </source>
</evidence>
<gene>
    <name evidence="1" type="ORF">Tco_1113021</name>
</gene>
<dbReference type="Proteomes" id="UP001151760">
    <property type="component" value="Unassembled WGS sequence"/>
</dbReference>
<sequence length="358" mass="41474">MLHSNKVDYGPMPFKFFHSWLHRDGFDDCIKKAYAKCLLSNLQMPFYEKIKFIKQNIKVWNHHVKSIEVSRKQEVLMRLIDIEEKIDSNIAPDGKKEEHVKLLKERDDIQQLEDMDLVQKARVKWDVEGDENTKIFTRDFETKKTSSYGSRCSFLHRAQNQCFQIVYGLGVSSHDIETLAHDTCAGGSGEKRNMAWIKWENVLASFEKSGLNIGTIHGVEAGLDLKGCNCNGVWYSIISSYSMLHDRNFLPMGTLCRKVDENEGCLLLDRSVNGSWVWNWKRQVSPDNDGIFSVHVTRVHLNSCMLPSLTLCARWWKILARKRLKLFTRYALTGIRDEVVVAQKEVQEKVDLVKNEEE</sequence>